<dbReference type="InterPro" id="IPR009145">
    <property type="entry name" value="U2AF_small"/>
</dbReference>
<evidence type="ECO:0000259" key="9">
    <source>
        <dbReference type="PROSITE" id="PS50103"/>
    </source>
</evidence>
<evidence type="ECO:0000313" key="11">
    <source>
        <dbReference type="Proteomes" id="UP000694407"/>
    </source>
</evidence>
<dbReference type="InterPro" id="IPR012677">
    <property type="entry name" value="Nucleotide-bd_a/b_plait_sf"/>
</dbReference>
<keyword evidence="1" id="KW-0507">mRNA processing</keyword>
<feature type="zinc finger region" description="C3H1-type" evidence="7">
    <location>
        <begin position="55"/>
        <end position="77"/>
    </location>
</feature>
<dbReference type="PRINTS" id="PR01848">
    <property type="entry name" value="U2AUXFACTOR"/>
</dbReference>
<evidence type="ECO:0000256" key="2">
    <source>
        <dbReference type="ARBA" id="ARBA00022723"/>
    </source>
</evidence>
<reference evidence="10" key="2">
    <citation type="submission" date="2025-09" db="UniProtKB">
        <authorList>
            <consortium name="Ensembl"/>
        </authorList>
    </citation>
    <scope>IDENTIFICATION</scope>
</reference>
<feature type="compositionally biased region" description="Basic and acidic residues" evidence="8">
    <location>
        <begin position="107"/>
        <end position="120"/>
    </location>
</feature>
<keyword evidence="5 7" id="KW-0862">Zinc</keyword>
<feature type="region of interest" description="Disordered" evidence="8">
    <location>
        <begin position="84"/>
        <end position="120"/>
    </location>
</feature>
<gene>
    <name evidence="10" type="primary">U2AF1L4</name>
</gene>
<organism evidence="10 11">
    <name type="scientific">Marmota marmota marmota</name>
    <name type="common">Alpine marmot</name>
    <dbReference type="NCBI Taxonomy" id="9994"/>
    <lineage>
        <taxon>Eukaryota</taxon>
        <taxon>Metazoa</taxon>
        <taxon>Chordata</taxon>
        <taxon>Craniata</taxon>
        <taxon>Vertebrata</taxon>
        <taxon>Euteleostomi</taxon>
        <taxon>Mammalia</taxon>
        <taxon>Eutheria</taxon>
        <taxon>Euarchontoglires</taxon>
        <taxon>Glires</taxon>
        <taxon>Rodentia</taxon>
        <taxon>Sciuromorpha</taxon>
        <taxon>Sciuridae</taxon>
        <taxon>Xerinae</taxon>
        <taxon>Marmotini</taxon>
        <taxon>Marmota</taxon>
    </lineage>
</organism>
<evidence type="ECO:0000256" key="7">
    <source>
        <dbReference type="PROSITE-ProRule" id="PRU00723"/>
    </source>
</evidence>
<keyword evidence="4 7" id="KW-0863">Zinc-finger</keyword>
<sequence length="120" mass="14126">MNVCDSLGDHLVDNVYVKFWQDEDAERAVAELSNLWFNSQAVHDELSPVTDFESCCRQYEMGECTQGGFCNFMHLRPISRNLRQQLYGRGPRHRSPLRSHTGHRPRERNCRHSPDHRHTF</sequence>
<evidence type="ECO:0000256" key="3">
    <source>
        <dbReference type="ARBA" id="ARBA00022737"/>
    </source>
</evidence>
<evidence type="ECO:0000256" key="8">
    <source>
        <dbReference type="SAM" id="MobiDB-lite"/>
    </source>
</evidence>
<name>A0A8C6EPY0_MARMA</name>
<dbReference type="GO" id="GO:0008270">
    <property type="term" value="F:zinc ion binding"/>
    <property type="evidence" value="ECO:0007669"/>
    <property type="project" value="UniProtKB-KW"/>
</dbReference>
<dbReference type="GO" id="GO:0089701">
    <property type="term" value="C:U2AF complex"/>
    <property type="evidence" value="ECO:0007669"/>
    <property type="project" value="InterPro"/>
</dbReference>
<dbReference type="PROSITE" id="PS50103">
    <property type="entry name" value="ZF_C3H1"/>
    <property type="match status" value="1"/>
</dbReference>
<dbReference type="GeneTree" id="ENSGT00950000183152"/>
<dbReference type="PANTHER" id="PTHR12620">
    <property type="entry name" value="U2 SNRNP AUXILIARY FACTOR, SMALL SUBUNIT"/>
    <property type="match status" value="1"/>
</dbReference>
<evidence type="ECO:0000256" key="6">
    <source>
        <dbReference type="ARBA" id="ARBA00023187"/>
    </source>
</evidence>
<dbReference type="Proteomes" id="UP000694407">
    <property type="component" value="Unplaced"/>
</dbReference>
<dbReference type="Ensembl" id="ENSMMMT00000006953.1">
    <property type="protein sequence ID" value="ENSMMMP00000006129.1"/>
    <property type="gene ID" value="ENSMMMG00000005467.1"/>
</dbReference>
<dbReference type="SUPFAM" id="SSF54928">
    <property type="entry name" value="RNA-binding domain, RBD"/>
    <property type="match status" value="1"/>
</dbReference>
<dbReference type="InterPro" id="IPR000571">
    <property type="entry name" value="Znf_CCCH"/>
</dbReference>
<dbReference type="GO" id="GO:0000398">
    <property type="term" value="P:mRNA splicing, via spliceosome"/>
    <property type="evidence" value="ECO:0007669"/>
    <property type="project" value="InterPro"/>
</dbReference>
<keyword evidence="11" id="KW-1185">Reference proteome</keyword>
<evidence type="ECO:0000256" key="5">
    <source>
        <dbReference type="ARBA" id="ARBA00022833"/>
    </source>
</evidence>
<reference evidence="10" key="1">
    <citation type="submission" date="2025-08" db="UniProtKB">
        <authorList>
            <consortium name="Ensembl"/>
        </authorList>
    </citation>
    <scope>IDENTIFICATION</scope>
</reference>
<dbReference type="Gene3D" id="3.30.70.330">
    <property type="match status" value="1"/>
</dbReference>
<evidence type="ECO:0000256" key="4">
    <source>
        <dbReference type="ARBA" id="ARBA00022771"/>
    </source>
</evidence>
<dbReference type="GO" id="GO:0003723">
    <property type="term" value="F:RNA binding"/>
    <property type="evidence" value="ECO:0007669"/>
    <property type="project" value="InterPro"/>
</dbReference>
<evidence type="ECO:0000313" key="10">
    <source>
        <dbReference type="Ensembl" id="ENSMMMP00000006129.1"/>
    </source>
</evidence>
<dbReference type="InterPro" id="IPR035979">
    <property type="entry name" value="RBD_domain_sf"/>
</dbReference>
<keyword evidence="3" id="KW-0677">Repeat</keyword>
<feature type="compositionally biased region" description="Basic residues" evidence="8">
    <location>
        <begin position="90"/>
        <end position="106"/>
    </location>
</feature>
<proteinExistence type="predicted"/>
<keyword evidence="2 7" id="KW-0479">Metal-binding</keyword>
<dbReference type="Pfam" id="PF00642">
    <property type="entry name" value="zf-CCCH"/>
    <property type="match status" value="1"/>
</dbReference>
<protein>
    <submittedName>
        <fullName evidence="10">U2 small nuclear RNA auxiliary factor 1 like 4</fullName>
    </submittedName>
</protein>
<feature type="domain" description="C3H1-type" evidence="9">
    <location>
        <begin position="55"/>
        <end position="77"/>
    </location>
</feature>
<accession>A0A8C6EPY0</accession>
<evidence type="ECO:0000256" key="1">
    <source>
        <dbReference type="ARBA" id="ARBA00022664"/>
    </source>
</evidence>
<keyword evidence="6" id="KW-0508">mRNA splicing</keyword>
<dbReference type="AlphaFoldDB" id="A0A8C6EPY0"/>